<dbReference type="PANTHER" id="PTHR11439">
    <property type="entry name" value="GAG-POL-RELATED RETROTRANSPOSON"/>
    <property type="match status" value="1"/>
</dbReference>
<dbReference type="Proteomes" id="UP000265520">
    <property type="component" value="Unassembled WGS sequence"/>
</dbReference>
<dbReference type="AlphaFoldDB" id="A0A392QD24"/>
<organism evidence="1 2">
    <name type="scientific">Trifolium medium</name>
    <dbReference type="NCBI Taxonomy" id="97028"/>
    <lineage>
        <taxon>Eukaryota</taxon>
        <taxon>Viridiplantae</taxon>
        <taxon>Streptophyta</taxon>
        <taxon>Embryophyta</taxon>
        <taxon>Tracheophyta</taxon>
        <taxon>Spermatophyta</taxon>
        <taxon>Magnoliopsida</taxon>
        <taxon>eudicotyledons</taxon>
        <taxon>Gunneridae</taxon>
        <taxon>Pentapetalae</taxon>
        <taxon>rosids</taxon>
        <taxon>fabids</taxon>
        <taxon>Fabales</taxon>
        <taxon>Fabaceae</taxon>
        <taxon>Papilionoideae</taxon>
        <taxon>50 kb inversion clade</taxon>
        <taxon>NPAAA clade</taxon>
        <taxon>Hologalegina</taxon>
        <taxon>IRL clade</taxon>
        <taxon>Trifolieae</taxon>
        <taxon>Trifolium</taxon>
    </lineage>
</organism>
<protein>
    <submittedName>
        <fullName evidence="1">Copia protein</fullName>
    </submittedName>
</protein>
<name>A0A392QD24_9FABA</name>
<comment type="caution">
    <text evidence="1">The sequence shown here is derived from an EMBL/GenBank/DDBJ whole genome shotgun (WGS) entry which is preliminary data.</text>
</comment>
<proteinExistence type="predicted"/>
<evidence type="ECO:0000313" key="2">
    <source>
        <dbReference type="Proteomes" id="UP000265520"/>
    </source>
</evidence>
<reference evidence="1 2" key="1">
    <citation type="journal article" date="2018" name="Front. Plant Sci.">
        <title>Red Clover (Trifolium pratense) and Zigzag Clover (T. medium) - A Picture of Genomic Similarities and Differences.</title>
        <authorList>
            <person name="Dluhosova J."/>
            <person name="Istvanek J."/>
            <person name="Nedelnik J."/>
            <person name="Repkova J."/>
        </authorList>
    </citation>
    <scope>NUCLEOTIDE SEQUENCE [LARGE SCALE GENOMIC DNA]</scope>
    <source>
        <strain evidence="2">cv. 10/8</strain>
        <tissue evidence="1">Leaf</tissue>
    </source>
</reference>
<evidence type="ECO:0000313" key="1">
    <source>
        <dbReference type="EMBL" id="MCI22273.1"/>
    </source>
</evidence>
<dbReference type="CDD" id="cd09272">
    <property type="entry name" value="RNase_HI_RT_Ty1"/>
    <property type="match status" value="1"/>
</dbReference>
<keyword evidence="2" id="KW-1185">Reference proteome</keyword>
<dbReference type="EMBL" id="LXQA010129588">
    <property type="protein sequence ID" value="MCI22273.1"/>
    <property type="molecule type" value="Genomic_DNA"/>
</dbReference>
<dbReference type="PANTHER" id="PTHR11439:SF498">
    <property type="entry name" value="DNAK FAMILY PROTEIN"/>
    <property type="match status" value="1"/>
</dbReference>
<accession>A0A392QD24</accession>
<sequence>MLAGLHVLKFLKNHPGQGLFFSSSSSLNLKGYSDSDWGACPDTMRSTTGICFFLGTSLISWKSKKQTVVSRSSSEAEYRALAQATCEGQWLLYLLKDFHINHASPIIIYRDNKSAIHIYCSQPCLS</sequence>